<dbReference type="EC" id="2.7.7.41" evidence="6"/>
<accession>A0A4R3L0X4</accession>
<evidence type="ECO:0000256" key="2">
    <source>
        <dbReference type="ARBA" id="ARBA00004651"/>
    </source>
</evidence>
<dbReference type="GO" id="GO:0004605">
    <property type="term" value="F:phosphatidate cytidylyltransferase activity"/>
    <property type="evidence" value="ECO:0007669"/>
    <property type="project" value="UniProtKB-EC"/>
</dbReference>
<keyword evidence="14" id="KW-0443">Lipid metabolism</keyword>
<feature type="transmembrane region" description="Helical" evidence="24">
    <location>
        <begin position="112"/>
        <end position="131"/>
    </location>
</feature>
<dbReference type="PANTHER" id="PTHR46382">
    <property type="entry name" value="PHOSPHATIDATE CYTIDYLYLTRANSFERASE"/>
    <property type="match status" value="1"/>
</dbReference>
<evidence type="ECO:0000256" key="7">
    <source>
        <dbReference type="ARBA" id="ARBA00019373"/>
    </source>
</evidence>
<evidence type="ECO:0000256" key="22">
    <source>
        <dbReference type="ARBA" id="ARBA00032743"/>
    </source>
</evidence>
<keyword evidence="13 24" id="KW-1133">Transmembrane helix</keyword>
<comment type="caution">
    <text evidence="25">The sequence shown here is derived from an EMBL/GenBank/DDBJ whole genome shotgun (WGS) entry which is preliminary data.</text>
</comment>
<feature type="transmembrane region" description="Helical" evidence="24">
    <location>
        <begin position="83"/>
        <end position="100"/>
    </location>
</feature>
<comment type="subcellular location">
    <subcellularLocation>
        <location evidence="2">Cell membrane</location>
        <topology evidence="2">Multi-pass membrane protein</topology>
    </subcellularLocation>
</comment>
<dbReference type="OrthoDB" id="9799199at2"/>
<dbReference type="GO" id="GO:0016024">
    <property type="term" value="P:CDP-diacylglycerol biosynthetic process"/>
    <property type="evidence" value="ECO:0007669"/>
    <property type="project" value="TreeGrafter"/>
</dbReference>
<evidence type="ECO:0000313" key="26">
    <source>
        <dbReference type="Proteomes" id="UP000294937"/>
    </source>
</evidence>
<evidence type="ECO:0000256" key="4">
    <source>
        <dbReference type="ARBA" id="ARBA00005189"/>
    </source>
</evidence>
<feature type="transmembrane region" description="Helical" evidence="24">
    <location>
        <begin position="203"/>
        <end position="223"/>
    </location>
</feature>
<comment type="pathway">
    <text evidence="4">Lipid metabolism.</text>
</comment>
<dbReference type="AlphaFoldDB" id="A0A4R3L0X4"/>
<keyword evidence="17" id="KW-1208">Phospholipid metabolism</keyword>
<evidence type="ECO:0000256" key="19">
    <source>
        <dbReference type="ARBA" id="ARBA00031825"/>
    </source>
</evidence>
<proteinExistence type="inferred from homology"/>
<evidence type="ECO:0000256" key="1">
    <source>
        <dbReference type="ARBA" id="ARBA00001698"/>
    </source>
</evidence>
<evidence type="ECO:0000256" key="13">
    <source>
        <dbReference type="ARBA" id="ARBA00022989"/>
    </source>
</evidence>
<keyword evidence="10 25" id="KW-0808">Transferase</keyword>
<keyword evidence="8" id="KW-1003">Cell membrane</keyword>
<evidence type="ECO:0000256" key="8">
    <source>
        <dbReference type="ARBA" id="ARBA00022475"/>
    </source>
</evidence>
<dbReference type="GO" id="GO:0005886">
    <property type="term" value="C:plasma membrane"/>
    <property type="evidence" value="ECO:0007669"/>
    <property type="project" value="UniProtKB-SubCell"/>
</dbReference>
<keyword evidence="16" id="KW-0594">Phospholipid biosynthesis</keyword>
<evidence type="ECO:0000256" key="12">
    <source>
        <dbReference type="ARBA" id="ARBA00022695"/>
    </source>
</evidence>
<keyword evidence="12 25" id="KW-0548">Nucleotidyltransferase</keyword>
<evidence type="ECO:0000256" key="20">
    <source>
        <dbReference type="ARBA" id="ARBA00032253"/>
    </source>
</evidence>
<evidence type="ECO:0000256" key="11">
    <source>
        <dbReference type="ARBA" id="ARBA00022692"/>
    </source>
</evidence>
<sequence>MKQRIITGVIGASGFLLLLWLGSWWYTSLLFLSALIGFIEFAQMKQISWKKPQVLLGLLTIGLIFLHGLAQQETGFLERFQQMPDPVIIGLVLYLIFIVLSRNHFDIHQMAFLFVGAVYIGIGFSYMMQMVWKPNGFVISLLVIFITWSSDSGAYFIGRKWGKKKLWPQISPNKTMEGSIAGIVSGILISIFMFMIIPELGGLFTAMITGLMISIAGQMGDLIESAWKRTMGIKDSGSLLPGHGGVLDRFDSLLFSFIVLHIANII</sequence>
<keyword evidence="15 24" id="KW-0472">Membrane</keyword>
<comment type="similarity">
    <text evidence="5">Belongs to the CDS family.</text>
</comment>
<dbReference type="RefSeq" id="WP_131926334.1">
    <property type="nucleotide sequence ID" value="NZ_SMAG01000009.1"/>
</dbReference>
<evidence type="ECO:0000256" key="23">
    <source>
        <dbReference type="ARBA" id="ARBA00033406"/>
    </source>
</evidence>
<feature type="transmembrane region" description="Helical" evidence="24">
    <location>
        <begin position="54"/>
        <end position="71"/>
    </location>
</feature>
<dbReference type="PANTHER" id="PTHR46382:SF1">
    <property type="entry name" value="PHOSPHATIDATE CYTIDYLYLTRANSFERASE"/>
    <property type="match status" value="1"/>
</dbReference>
<evidence type="ECO:0000256" key="24">
    <source>
        <dbReference type="SAM" id="Phobius"/>
    </source>
</evidence>
<evidence type="ECO:0000256" key="6">
    <source>
        <dbReference type="ARBA" id="ARBA00012487"/>
    </source>
</evidence>
<comment type="catalytic activity">
    <reaction evidence="1">
        <text>a 1,2-diacyl-sn-glycero-3-phosphate + CTP + H(+) = a CDP-1,2-diacyl-sn-glycerol + diphosphate</text>
        <dbReference type="Rhea" id="RHEA:16229"/>
        <dbReference type="ChEBI" id="CHEBI:15378"/>
        <dbReference type="ChEBI" id="CHEBI:33019"/>
        <dbReference type="ChEBI" id="CHEBI:37563"/>
        <dbReference type="ChEBI" id="CHEBI:58332"/>
        <dbReference type="ChEBI" id="CHEBI:58608"/>
        <dbReference type="EC" id="2.7.7.41"/>
    </reaction>
</comment>
<evidence type="ECO:0000256" key="21">
    <source>
        <dbReference type="ARBA" id="ARBA00032396"/>
    </source>
</evidence>
<feature type="transmembrane region" description="Helical" evidence="24">
    <location>
        <begin position="137"/>
        <end position="157"/>
    </location>
</feature>
<protein>
    <recommendedName>
        <fullName evidence="7">Phosphatidate cytidylyltransferase</fullName>
        <ecNumber evidence="6">2.7.7.41</ecNumber>
    </recommendedName>
    <alternativeName>
        <fullName evidence="20">CDP-DAG synthase</fullName>
    </alternativeName>
    <alternativeName>
        <fullName evidence="22">CDP-DG synthase</fullName>
    </alternativeName>
    <alternativeName>
        <fullName evidence="18">CDP-diacylglycerol synthase</fullName>
    </alternativeName>
    <alternativeName>
        <fullName evidence="21">CDP-diglyceride pyrophosphorylase</fullName>
    </alternativeName>
    <alternativeName>
        <fullName evidence="23">CDP-diglyceride synthase</fullName>
    </alternativeName>
    <alternativeName>
        <fullName evidence="19">CTP:phosphatidate cytidylyltransferase</fullName>
    </alternativeName>
</protein>
<evidence type="ECO:0000256" key="15">
    <source>
        <dbReference type="ARBA" id="ARBA00023136"/>
    </source>
</evidence>
<dbReference type="Pfam" id="PF01148">
    <property type="entry name" value="CTP_transf_1"/>
    <property type="match status" value="1"/>
</dbReference>
<evidence type="ECO:0000313" key="25">
    <source>
        <dbReference type="EMBL" id="TCS93171.1"/>
    </source>
</evidence>
<keyword evidence="11 24" id="KW-0812">Transmembrane</keyword>
<evidence type="ECO:0000256" key="3">
    <source>
        <dbReference type="ARBA" id="ARBA00005119"/>
    </source>
</evidence>
<keyword evidence="9" id="KW-0444">Lipid biosynthesis</keyword>
<organism evidence="25 26">
    <name type="scientific">Hazenella coriacea</name>
    <dbReference type="NCBI Taxonomy" id="1179467"/>
    <lineage>
        <taxon>Bacteria</taxon>
        <taxon>Bacillati</taxon>
        <taxon>Bacillota</taxon>
        <taxon>Bacilli</taxon>
        <taxon>Bacillales</taxon>
        <taxon>Thermoactinomycetaceae</taxon>
        <taxon>Hazenella</taxon>
    </lineage>
</organism>
<evidence type="ECO:0000256" key="5">
    <source>
        <dbReference type="ARBA" id="ARBA00010185"/>
    </source>
</evidence>
<reference evidence="25 26" key="1">
    <citation type="submission" date="2019-03" db="EMBL/GenBank/DDBJ databases">
        <title>Genomic Encyclopedia of Type Strains, Phase IV (KMG-IV): sequencing the most valuable type-strain genomes for metagenomic binning, comparative biology and taxonomic classification.</title>
        <authorList>
            <person name="Goeker M."/>
        </authorList>
    </citation>
    <scope>NUCLEOTIDE SEQUENCE [LARGE SCALE GENOMIC DNA]</scope>
    <source>
        <strain evidence="25 26">DSM 45707</strain>
    </source>
</reference>
<feature type="transmembrane region" description="Helical" evidence="24">
    <location>
        <begin position="23"/>
        <end position="42"/>
    </location>
</feature>
<evidence type="ECO:0000256" key="16">
    <source>
        <dbReference type="ARBA" id="ARBA00023209"/>
    </source>
</evidence>
<gene>
    <name evidence="25" type="ORF">EDD58_109113</name>
</gene>
<evidence type="ECO:0000256" key="10">
    <source>
        <dbReference type="ARBA" id="ARBA00022679"/>
    </source>
</evidence>
<evidence type="ECO:0000256" key="18">
    <source>
        <dbReference type="ARBA" id="ARBA00029893"/>
    </source>
</evidence>
<evidence type="ECO:0000256" key="9">
    <source>
        <dbReference type="ARBA" id="ARBA00022516"/>
    </source>
</evidence>
<comment type="pathway">
    <text evidence="3">Phospholipid metabolism; CDP-diacylglycerol biosynthesis; CDP-diacylglycerol from sn-glycerol 3-phosphate: step 3/3.</text>
</comment>
<dbReference type="EMBL" id="SMAG01000009">
    <property type="protein sequence ID" value="TCS93171.1"/>
    <property type="molecule type" value="Genomic_DNA"/>
</dbReference>
<dbReference type="Proteomes" id="UP000294937">
    <property type="component" value="Unassembled WGS sequence"/>
</dbReference>
<evidence type="ECO:0000256" key="17">
    <source>
        <dbReference type="ARBA" id="ARBA00023264"/>
    </source>
</evidence>
<name>A0A4R3L0X4_9BACL</name>
<feature type="transmembrane region" description="Helical" evidence="24">
    <location>
        <begin position="178"/>
        <end position="197"/>
    </location>
</feature>
<keyword evidence="26" id="KW-1185">Reference proteome</keyword>
<evidence type="ECO:0000256" key="14">
    <source>
        <dbReference type="ARBA" id="ARBA00023098"/>
    </source>
</evidence>